<dbReference type="SUPFAM" id="SSF52047">
    <property type="entry name" value="RNI-like"/>
    <property type="match status" value="1"/>
</dbReference>
<comment type="caution">
    <text evidence="1">The sequence shown here is derived from an EMBL/GenBank/DDBJ whole genome shotgun (WGS) entry which is preliminary data.</text>
</comment>
<dbReference type="Proteomes" id="UP000217199">
    <property type="component" value="Unassembled WGS sequence"/>
</dbReference>
<keyword evidence="2" id="KW-1185">Reference proteome</keyword>
<dbReference type="EMBL" id="NBII01000011">
    <property type="protein sequence ID" value="PAV14824.1"/>
    <property type="molecule type" value="Genomic_DNA"/>
</dbReference>
<sequence>MGSLKFDSLPEDVLIQILLYKPKIKQPKKEWRPKKEWNSEMRTLLSISHTNRALRRLALSTPCLWATLTIEIGLLMYYVNGDNDPEKARRVMRARNEGVLNLFRLWIERSGEVPLNYEIDIRENTPAANDLINLFFEQKYRWRSAKVSFSGRPQRIPSSGLKNMPYLQNLSITGLNANFQLETDIDLSESTQLRNLCLKWVNSSLWRTIMDTIHTQQLTELELVLTPDVHTRDISDPYILTSLGSFTNLKRLYIELNRPGYFNSDEVWNGPPVLLPNLRVLILYEDREEILEHLNTPSLVSLFLDIRGDEEHHILNFIRRSSPPLETMHISMYRREGDDFLRILEEVPTVKTLSLAYDLLDRRTNKLHDFWSFLSINDSSMDVLLPELTELYCHIVQYLSTDLIEEVILFSEALLSRRKYSKNFRFYGEFKDFHHCIKNVLCPMVDGPYGSSYVRKLFKIS</sequence>
<dbReference type="OrthoDB" id="2886770at2759"/>
<reference evidence="1 2" key="1">
    <citation type="journal article" date="2017" name="Mol. Ecol.">
        <title>Comparative and population genomic landscape of Phellinus noxius: A hypervariable fungus causing root rot in trees.</title>
        <authorList>
            <person name="Chung C.L."/>
            <person name="Lee T.J."/>
            <person name="Akiba M."/>
            <person name="Lee H.H."/>
            <person name="Kuo T.H."/>
            <person name="Liu D."/>
            <person name="Ke H.M."/>
            <person name="Yokoi T."/>
            <person name="Roa M.B."/>
            <person name="Lu M.J."/>
            <person name="Chang Y.Y."/>
            <person name="Ann P.J."/>
            <person name="Tsai J.N."/>
            <person name="Chen C.Y."/>
            <person name="Tzean S.S."/>
            <person name="Ota Y."/>
            <person name="Hattori T."/>
            <person name="Sahashi N."/>
            <person name="Liou R.F."/>
            <person name="Kikuchi T."/>
            <person name="Tsai I.J."/>
        </authorList>
    </citation>
    <scope>NUCLEOTIDE SEQUENCE [LARGE SCALE GENOMIC DNA]</scope>
    <source>
        <strain evidence="1 2">FFPRI411160</strain>
    </source>
</reference>
<gene>
    <name evidence="1" type="ORF">PNOK_0937700</name>
</gene>
<accession>A0A286U5I9</accession>
<evidence type="ECO:0000313" key="2">
    <source>
        <dbReference type="Proteomes" id="UP000217199"/>
    </source>
</evidence>
<name>A0A286U5I9_9AGAM</name>
<proteinExistence type="predicted"/>
<dbReference type="InParanoid" id="A0A286U5I9"/>
<organism evidence="1 2">
    <name type="scientific">Pyrrhoderma noxium</name>
    <dbReference type="NCBI Taxonomy" id="2282107"/>
    <lineage>
        <taxon>Eukaryota</taxon>
        <taxon>Fungi</taxon>
        <taxon>Dikarya</taxon>
        <taxon>Basidiomycota</taxon>
        <taxon>Agaricomycotina</taxon>
        <taxon>Agaricomycetes</taxon>
        <taxon>Hymenochaetales</taxon>
        <taxon>Hymenochaetaceae</taxon>
        <taxon>Pyrrhoderma</taxon>
    </lineage>
</organism>
<protein>
    <submittedName>
        <fullName evidence="1">Uncharacterized protein</fullName>
    </submittedName>
</protein>
<dbReference type="AlphaFoldDB" id="A0A286U5I9"/>
<evidence type="ECO:0000313" key="1">
    <source>
        <dbReference type="EMBL" id="PAV14824.1"/>
    </source>
</evidence>